<dbReference type="Proteomes" id="UP000094389">
    <property type="component" value="Unassembled WGS sequence"/>
</dbReference>
<dbReference type="Pfam" id="PF01679">
    <property type="entry name" value="Pmp3"/>
    <property type="match status" value="1"/>
</dbReference>
<dbReference type="RefSeq" id="XP_020070542.1">
    <property type="nucleotide sequence ID" value="XM_020213165.1"/>
</dbReference>
<evidence type="ECO:0000256" key="6">
    <source>
        <dbReference type="SAM" id="Phobius"/>
    </source>
</evidence>
<accession>A0A1E4S1Z5</accession>
<comment type="subcellular location">
    <subcellularLocation>
        <location evidence="1">Membrane</location>
    </subcellularLocation>
</comment>
<evidence type="ECO:0000256" key="4">
    <source>
        <dbReference type="ARBA" id="ARBA00022989"/>
    </source>
</evidence>
<dbReference type="STRING" id="983966.A0A1E4S1Z5"/>
<evidence type="ECO:0000256" key="1">
    <source>
        <dbReference type="ARBA" id="ARBA00004370"/>
    </source>
</evidence>
<keyword evidence="4 6" id="KW-1133">Transmembrane helix</keyword>
<dbReference type="GO" id="GO:0016020">
    <property type="term" value="C:membrane"/>
    <property type="evidence" value="ECO:0007669"/>
    <property type="project" value="UniProtKB-SubCell"/>
</dbReference>
<feature type="transmembrane region" description="Helical" evidence="6">
    <location>
        <begin position="6"/>
        <end position="24"/>
    </location>
</feature>
<name>A0A1E4S1Z5_CYBJN</name>
<evidence type="ECO:0000256" key="3">
    <source>
        <dbReference type="ARBA" id="ARBA00022692"/>
    </source>
</evidence>
<sequence>MADAAKIVNVVLALLLPPLAVFLVRGAGRDLLINCICCCKYNRFPPRIRGVFTLRFGMAGRTGLLEAEAKNKKNTRPGLTNITIGFIWFPAILHALYIVLTSN</sequence>
<evidence type="ECO:0000313" key="7">
    <source>
        <dbReference type="EMBL" id="ODV73503.1"/>
    </source>
</evidence>
<organism evidence="7 8">
    <name type="scientific">Cyberlindnera jadinii (strain ATCC 18201 / CBS 1600 / BCRC 20928 / JCM 3617 / NBRC 0987 / NRRL Y-1542)</name>
    <name type="common">Torula yeast</name>
    <name type="synonym">Candida utilis</name>
    <dbReference type="NCBI Taxonomy" id="983966"/>
    <lineage>
        <taxon>Eukaryota</taxon>
        <taxon>Fungi</taxon>
        <taxon>Dikarya</taxon>
        <taxon>Ascomycota</taxon>
        <taxon>Saccharomycotina</taxon>
        <taxon>Saccharomycetes</taxon>
        <taxon>Phaffomycetales</taxon>
        <taxon>Phaffomycetaceae</taxon>
        <taxon>Cyberlindnera</taxon>
    </lineage>
</organism>
<evidence type="ECO:0000313" key="8">
    <source>
        <dbReference type="Proteomes" id="UP000094389"/>
    </source>
</evidence>
<dbReference type="EMBL" id="KV453930">
    <property type="protein sequence ID" value="ODV73503.1"/>
    <property type="molecule type" value="Genomic_DNA"/>
</dbReference>
<gene>
    <name evidence="7" type="ORF">CYBJADRAFT_138883</name>
</gene>
<dbReference type="OrthoDB" id="2802411at2759"/>
<evidence type="ECO:0000256" key="5">
    <source>
        <dbReference type="ARBA" id="ARBA00023136"/>
    </source>
</evidence>
<evidence type="ECO:0000256" key="2">
    <source>
        <dbReference type="ARBA" id="ARBA00009530"/>
    </source>
</evidence>
<comment type="similarity">
    <text evidence="2">Belongs to the UPF0057 (PMP3) family.</text>
</comment>
<protein>
    <submittedName>
        <fullName evidence="7">Uncharacterized protein</fullName>
    </submittedName>
</protein>
<dbReference type="PROSITE" id="PS01309">
    <property type="entry name" value="UPF0057"/>
    <property type="match status" value="1"/>
</dbReference>
<keyword evidence="3 6" id="KW-0812">Transmembrane</keyword>
<dbReference type="InterPro" id="IPR000612">
    <property type="entry name" value="PMP3"/>
</dbReference>
<keyword evidence="8" id="KW-1185">Reference proteome</keyword>
<dbReference type="GeneID" id="30987561"/>
<feature type="transmembrane region" description="Helical" evidence="6">
    <location>
        <begin position="79"/>
        <end position="100"/>
    </location>
</feature>
<dbReference type="AlphaFoldDB" id="A0A1E4S1Z5"/>
<reference evidence="7 8" key="1">
    <citation type="journal article" date="2016" name="Proc. Natl. Acad. Sci. U.S.A.">
        <title>Comparative genomics of biotechnologically important yeasts.</title>
        <authorList>
            <person name="Riley R."/>
            <person name="Haridas S."/>
            <person name="Wolfe K.H."/>
            <person name="Lopes M.R."/>
            <person name="Hittinger C.T."/>
            <person name="Goeker M."/>
            <person name="Salamov A.A."/>
            <person name="Wisecaver J.H."/>
            <person name="Long T.M."/>
            <person name="Calvey C.H."/>
            <person name="Aerts A.L."/>
            <person name="Barry K.W."/>
            <person name="Choi C."/>
            <person name="Clum A."/>
            <person name="Coughlan A.Y."/>
            <person name="Deshpande S."/>
            <person name="Douglass A.P."/>
            <person name="Hanson S.J."/>
            <person name="Klenk H.-P."/>
            <person name="LaButti K.M."/>
            <person name="Lapidus A."/>
            <person name="Lindquist E.A."/>
            <person name="Lipzen A.M."/>
            <person name="Meier-Kolthoff J.P."/>
            <person name="Ohm R.A."/>
            <person name="Otillar R.P."/>
            <person name="Pangilinan J.L."/>
            <person name="Peng Y."/>
            <person name="Rokas A."/>
            <person name="Rosa C.A."/>
            <person name="Scheuner C."/>
            <person name="Sibirny A.A."/>
            <person name="Slot J.C."/>
            <person name="Stielow J.B."/>
            <person name="Sun H."/>
            <person name="Kurtzman C.P."/>
            <person name="Blackwell M."/>
            <person name="Grigoriev I.V."/>
            <person name="Jeffries T.W."/>
        </authorList>
    </citation>
    <scope>NUCLEOTIDE SEQUENCE [LARGE SCALE GENOMIC DNA]</scope>
    <source>
        <strain evidence="8">ATCC 18201 / CBS 1600 / BCRC 20928 / JCM 3617 / NBRC 0987 / NRRL Y-1542</strain>
    </source>
</reference>
<keyword evidence="5 6" id="KW-0472">Membrane</keyword>
<proteinExistence type="inferred from homology"/>